<dbReference type="KEGG" id="abas:ACPOL_5518"/>
<dbReference type="CDD" id="cd20625">
    <property type="entry name" value="CYP164-like"/>
    <property type="match status" value="1"/>
</dbReference>
<dbReference type="InterPro" id="IPR036396">
    <property type="entry name" value="Cyt_P450_sf"/>
</dbReference>
<evidence type="ECO:0000256" key="5">
    <source>
        <dbReference type="ARBA" id="ARBA00023004"/>
    </source>
</evidence>
<proteinExistence type="inferred from homology"/>
<dbReference type="Pfam" id="PF00067">
    <property type="entry name" value="p450"/>
    <property type="match status" value="2"/>
</dbReference>
<dbReference type="InterPro" id="IPR002397">
    <property type="entry name" value="Cyt_P450_B"/>
</dbReference>
<keyword evidence="5 7" id="KW-0408">Iron</keyword>
<keyword evidence="3 7" id="KW-0479">Metal-binding</keyword>
<evidence type="ECO:0000256" key="7">
    <source>
        <dbReference type="RuleBase" id="RU000461"/>
    </source>
</evidence>
<evidence type="ECO:0000313" key="8">
    <source>
        <dbReference type="EMBL" id="AXC14766.1"/>
    </source>
</evidence>
<evidence type="ECO:0000256" key="4">
    <source>
        <dbReference type="ARBA" id="ARBA00023002"/>
    </source>
</evidence>
<dbReference type="SUPFAM" id="SSF48264">
    <property type="entry name" value="Cytochrome P450"/>
    <property type="match status" value="1"/>
</dbReference>
<dbReference type="PANTHER" id="PTHR46696:SF1">
    <property type="entry name" value="CYTOCHROME P450 YJIB-RELATED"/>
    <property type="match status" value="1"/>
</dbReference>
<comment type="similarity">
    <text evidence="1 7">Belongs to the cytochrome P450 family.</text>
</comment>
<dbReference type="PRINTS" id="PR00385">
    <property type="entry name" value="P450"/>
</dbReference>
<dbReference type="PROSITE" id="PS00086">
    <property type="entry name" value="CYTOCHROME_P450"/>
    <property type="match status" value="1"/>
</dbReference>
<evidence type="ECO:0000256" key="1">
    <source>
        <dbReference type="ARBA" id="ARBA00010617"/>
    </source>
</evidence>
<gene>
    <name evidence="8" type="ORF">ACPOL_5518</name>
</gene>
<dbReference type="FunFam" id="1.10.630.10:FF:000018">
    <property type="entry name" value="Cytochrome P450 monooxygenase"/>
    <property type="match status" value="1"/>
</dbReference>
<dbReference type="PRINTS" id="PR00359">
    <property type="entry name" value="BP450"/>
</dbReference>
<evidence type="ECO:0000313" key="9">
    <source>
        <dbReference type="Proteomes" id="UP000253606"/>
    </source>
</evidence>
<sequence>MDTNQQQLSVNLDPFSLSNIQEPYPYFTRLRKHHPVYWRAENQFWMLSRYKDVKAALQLPALFRSGTGPEILRRAEALPATTANAFNVCYKFWFTTILATDPPQHTTQRIAITKAFTADVIADMRKAIENRVVQLLDAIEEEGEIDFVRSFAHPLPSGVIFDILGIPEESHDTIRQMSMWLTRFPGAVLHGDQQMIENIAERVRAAELVLKSIIALRRKSPSKDLISRLVNEPDPEARMSPDEIMVQVSFLLFAGHETTTNLLSGAMRHLLQQRSLWVELLDTPELLGNAVNELLRFVSPVLWVTRLLSGDHDIDGIVLKSGTRVQLGLGAANHDPEQYSSPETLHLRRENPSSLAFGYGPHYCIGASLAKLEIQISLASLLQRFPNIELNTTTFDYQPAYWMRSLKSLPVRIDG</sequence>
<dbReference type="GO" id="GO:0020037">
    <property type="term" value="F:heme binding"/>
    <property type="evidence" value="ECO:0007669"/>
    <property type="project" value="InterPro"/>
</dbReference>
<dbReference type="PANTHER" id="PTHR46696">
    <property type="entry name" value="P450, PUTATIVE (EUROFUNG)-RELATED"/>
    <property type="match status" value="1"/>
</dbReference>
<evidence type="ECO:0000256" key="6">
    <source>
        <dbReference type="ARBA" id="ARBA00023033"/>
    </source>
</evidence>
<dbReference type="GO" id="GO:0004497">
    <property type="term" value="F:monooxygenase activity"/>
    <property type="evidence" value="ECO:0007669"/>
    <property type="project" value="UniProtKB-KW"/>
</dbReference>
<accession>A0A2Z5G860</accession>
<dbReference type="EMBL" id="CP030840">
    <property type="protein sequence ID" value="AXC14766.1"/>
    <property type="molecule type" value="Genomic_DNA"/>
</dbReference>
<dbReference type="Gene3D" id="1.10.630.10">
    <property type="entry name" value="Cytochrome P450"/>
    <property type="match status" value="1"/>
</dbReference>
<evidence type="ECO:0000256" key="2">
    <source>
        <dbReference type="ARBA" id="ARBA00022617"/>
    </source>
</evidence>
<keyword evidence="2 7" id="KW-0349">Heme</keyword>
<keyword evidence="9" id="KW-1185">Reference proteome</keyword>
<dbReference type="GO" id="GO:0005506">
    <property type="term" value="F:iron ion binding"/>
    <property type="evidence" value="ECO:0007669"/>
    <property type="project" value="InterPro"/>
</dbReference>
<dbReference type="InterPro" id="IPR001128">
    <property type="entry name" value="Cyt_P450"/>
</dbReference>
<dbReference type="RefSeq" id="WP_161557557.1">
    <property type="nucleotide sequence ID" value="NZ_CP030840.1"/>
</dbReference>
<protein>
    <submittedName>
        <fullName evidence="8">Putative cytochrome P450 hydroxylase</fullName>
    </submittedName>
</protein>
<dbReference type="AlphaFoldDB" id="A0A2Z5G860"/>
<reference evidence="8 9" key="1">
    <citation type="journal article" date="2018" name="Front. Microbiol.">
        <title>Hydrolytic Capabilities as a Key to Environmental Success: Chitinolytic and Cellulolytic Acidobacteria From Acidic Sub-arctic Soils and Boreal Peatlands.</title>
        <authorList>
            <person name="Belova S.E."/>
            <person name="Ravin N.V."/>
            <person name="Pankratov T.A."/>
            <person name="Rakitin A.L."/>
            <person name="Ivanova A.A."/>
            <person name="Beletsky A.V."/>
            <person name="Mardanov A.V."/>
            <person name="Sinninghe Damste J.S."/>
            <person name="Dedysh S.N."/>
        </authorList>
    </citation>
    <scope>NUCLEOTIDE SEQUENCE [LARGE SCALE GENOMIC DNA]</scope>
    <source>
        <strain evidence="8 9">SBC82</strain>
    </source>
</reference>
<organism evidence="8 9">
    <name type="scientific">Acidisarcina polymorpha</name>
    <dbReference type="NCBI Taxonomy" id="2211140"/>
    <lineage>
        <taxon>Bacteria</taxon>
        <taxon>Pseudomonadati</taxon>
        <taxon>Acidobacteriota</taxon>
        <taxon>Terriglobia</taxon>
        <taxon>Terriglobales</taxon>
        <taxon>Acidobacteriaceae</taxon>
        <taxon>Acidisarcina</taxon>
    </lineage>
</organism>
<keyword evidence="6 7" id="KW-0503">Monooxygenase</keyword>
<dbReference type="GO" id="GO:0016705">
    <property type="term" value="F:oxidoreductase activity, acting on paired donors, with incorporation or reduction of molecular oxygen"/>
    <property type="evidence" value="ECO:0007669"/>
    <property type="project" value="InterPro"/>
</dbReference>
<keyword evidence="4 7" id="KW-0560">Oxidoreductase</keyword>
<name>A0A2Z5G860_9BACT</name>
<evidence type="ECO:0000256" key="3">
    <source>
        <dbReference type="ARBA" id="ARBA00022723"/>
    </source>
</evidence>
<dbReference type="Proteomes" id="UP000253606">
    <property type="component" value="Chromosome"/>
</dbReference>
<dbReference type="InterPro" id="IPR017972">
    <property type="entry name" value="Cyt_P450_CS"/>
</dbReference>